<evidence type="ECO:0000256" key="7">
    <source>
        <dbReference type="ARBA" id="ARBA00023098"/>
    </source>
</evidence>
<dbReference type="Pfam" id="PF00725">
    <property type="entry name" value="3HCDH"/>
    <property type="match status" value="1"/>
</dbReference>
<evidence type="ECO:0000256" key="10">
    <source>
        <dbReference type="ARBA" id="ARBA00049556"/>
    </source>
</evidence>
<comment type="similarity">
    <text evidence="2">In the central section; belongs to the 3-hydroxyacyl-CoA dehydrogenase family.</text>
</comment>
<keyword evidence="14" id="KW-1185">Reference proteome</keyword>
<dbReference type="InterPro" id="IPR006108">
    <property type="entry name" value="3HC_DH_C"/>
</dbReference>
<gene>
    <name evidence="13" type="ORF">OEG82_05005</name>
</gene>
<dbReference type="SUPFAM" id="SSF52096">
    <property type="entry name" value="ClpP/crotonase"/>
    <property type="match status" value="1"/>
</dbReference>
<dbReference type="InterPro" id="IPR036291">
    <property type="entry name" value="NAD(P)-bd_dom_sf"/>
</dbReference>
<evidence type="ECO:0000256" key="2">
    <source>
        <dbReference type="ARBA" id="ARBA00007005"/>
    </source>
</evidence>
<dbReference type="SUPFAM" id="SSF48179">
    <property type="entry name" value="6-phosphogluconate dehydrogenase C-terminal domain-like"/>
    <property type="match status" value="2"/>
</dbReference>
<keyword evidence="4" id="KW-0442">Lipid degradation</keyword>
<dbReference type="PANTHER" id="PTHR43612">
    <property type="entry name" value="TRIFUNCTIONAL ENZYME SUBUNIT ALPHA"/>
    <property type="match status" value="1"/>
</dbReference>
<dbReference type="EMBL" id="JAOVZQ010000001">
    <property type="protein sequence ID" value="MCY0093386.1"/>
    <property type="molecule type" value="Genomic_DNA"/>
</dbReference>
<dbReference type="Gene3D" id="3.40.50.720">
    <property type="entry name" value="NAD(P)-binding Rossmann-like Domain"/>
    <property type="match status" value="1"/>
</dbReference>
<comment type="pathway">
    <text evidence="1">Lipid metabolism; fatty acid beta-oxidation.</text>
</comment>
<sequence>MSNEIYTVDVDNDGIALVTWDMASRSMNVFTQEALEQLDGLVDRFVADDAVKGVVFTSGKSSFSGGADLTMMKTMLAGMAEEKRNNPEKAQQMLFDQVGRMSWLFRKIETCGKPWVSAINGVCMGGAFELSLACHGRVAADSPSVKMALPEVKVGIFPGAGGTQRVPRLTNAQDALQMMTTGQSLTPARAKAMGLIHDVVEPKKLVAAAKAMIKGGLSPVAPWDVKGFKLPGGQIWSAQGAQLWPAASAILRRETQDNYPAAKAILQSVFEGLQVPFDTGLRIEQRYFSHILQTPEAQAMIRSLFVSLQEINKGARRPEGIKPTKFRKIGVVGAGFMGAGIAYVTAKAGIPVVLIDRDLEAAAKGKAYSEDLVKKGVQKGKTTKEEGEKLLSLITTSADHADLADADLVIEAVFEDRDVKKAVTESIEEQIRPTTVHASNTSTLPITGLAKNSKRPKNFIGIHFFSPVDKMLLVEIILGRKTSDKALAVALDYVAAIKKTPIVVNDTRGFFVNRCVLRYMNESYNMLAEGVPPAMIENAAKMAGMPVGPLSLNDEVAIDLSLKILRAAVADLGEKAVDPRHLALVERMVEKEGRLGRKNGKGFYDYPAKPAKKHLWPGLKTLYPQLDPAKVDVEELKNRYLAVIALEAARTVEEGIVTDPREADLGTILGFGFAPYTGGALSYIDSMGAKAFVDMCKVLARKYGRQFRAPKLLVEMAENGETFYERFNPYGETKAAA</sequence>
<keyword evidence="3" id="KW-0276">Fatty acid metabolism</keyword>
<keyword evidence="5" id="KW-0560">Oxidoreductase</keyword>
<evidence type="ECO:0000259" key="11">
    <source>
        <dbReference type="Pfam" id="PF00725"/>
    </source>
</evidence>
<comment type="caution">
    <text evidence="13">The sequence shown here is derived from an EMBL/GenBank/DDBJ whole genome shotgun (WGS) entry which is preliminary data.</text>
</comment>
<evidence type="ECO:0000256" key="3">
    <source>
        <dbReference type="ARBA" id="ARBA00022832"/>
    </source>
</evidence>
<keyword evidence="8" id="KW-0456">Lyase</keyword>
<evidence type="ECO:0000259" key="12">
    <source>
        <dbReference type="Pfam" id="PF02737"/>
    </source>
</evidence>
<evidence type="ECO:0000256" key="4">
    <source>
        <dbReference type="ARBA" id="ARBA00022963"/>
    </source>
</evidence>
<name>A0ABT3YBW7_9HYPH</name>
<accession>A0ABT3YBW7</accession>
<evidence type="ECO:0000313" key="13">
    <source>
        <dbReference type="EMBL" id="MCY0093386.1"/>
    </source>
</evidence>
<keyword evidence="7" id="KW-0443">Lipid metabolism</keyword>
<protein>
    <submittedName>
        <fullName evidence="13">3-hydroxyacyl-CoA dehydrogenase NAD-binding domain-containing protein</fullName>
    </submittedName>
</protein>
<dbReference type="Gene3D" id="3.90.226.10">
    <property type="entry name" value="2-enoyl-CoA Hydratase, Chain A, domain 1"/>
    <property type="match status" value="1"/>
</dbReference>
<dbReference type="PANTHER" id="PTHR43612:SF3">
    <property type="entry name" value="TRIFUNCTIONAL ENZYME SUBUNIT ALPHA, MITOCHONDRIAL"/>
    <property type="match status" value="1"/>
</dbReference>
<evidence type="ECO:0000256" key="9">
    <source>
        <dbReference type="ARBA" id="ARBA00023268"/>
    </source>
</evidence>
<reference evidence="13" key="1">
    <citation type="submission" date="2022-10" db="EMBL/GenBank/DDBJ databases">
        <title>Hoeflea sp. J2-29, isolated from marine algae.</title>
        <authorList>
            <person name="Kristyanto S."/>
            <person name="Kim J.M."/>
            <person name="Jeon C.O."/>
        </authorList>
    </citation>
    <scope>NUCLEOTIDE SEQUENCE</scope>
    <source>
        <strain evidence="13">J2-29</strain>
    </source>
</reference>
<organism evidence="13 14">
    <name type="scientific">Hoeflea ulvae</name>
    <dbReference type="NCBI Taxonomy" id="2983764"/>
    <lineage>
        <taxon>Bacteria</taxon>
        <taxon>Pseudomonadati</taxon>
        <taxon>Pseudomonadota</taxon>
        <taxon>Alphaproteobacteria</taxon>
        <taxon>Hyphomicrobiales</taxon>
        <taxon>Rhizobiaceae</taxon>
        <taxon>Hoeflea</taxon>
    </lineage>
</organism>
<proteinExistence type="inferred from homology"/>
<evidence type="ECO:0000313" key="14">
    <source>
        <dbReference type="Proteomes" id="UP001081283"/>
    </source>
</evidence>
<dbReference type="InterPro" id="IPR006176">
    <property type="entry name" value="3-OHacyl-CoA_DH_NAD-bd"/>
</dbReference>
<feature type="domain" description="3-hydroxyacyl-CoA dehydrogenase C-terminal" evidence="11">
    <location>
        <begin position="509"/>
        <end position="606"/>
    </location>
</feature>
<dbReference type="Proteomes" id="UP001081283">
    <property type="component" value="Unassembled WGS sequence"/>
</dbReference>
<evidence type="ECO:0000256" key="1">
    <source>
        <dbReference type="ARBA" id="ARBA00005005"/>
    </source>
</evidence>
<keyword evidence="9" id="KW-0511">Multifunctional enzyme</keyword>
<dbReference type="InterPro" id="IPR001753">
    <property type="entry name" value="Enoyl-CoA_hydra/iso"/>
</dbReference>
<dbReference type="InterPro" id="IPR050136">
    <property type="entry name" value="FA_oxidation_alpha_subunit"/>
</dbReference>
<dbReference type="Gene3D" id="1.10.1040.50">
    <property type="match status" value="1"/>
</dbReference>
<dbReference type="InterPro" id="IPR008927">
    <property type="entry name" value="6-PGluconate_DH-like_C_sf"/>
</dbReference>
<dbReference type="SUPFAM" id="SSF51735">
    <property type="entry name" value="NAD(P)-binding Rossmann-fold domains"/>
    <property type="match status" value="1"/>
</dbReference>
<evidence type="ECO:0000256" key="6">
    <source>
        <dbReference type="ARBA" id="ARBA00023027"/>
    </source>
</evidence>
<evidence type="ECO:0000256" key="8">
    <source>
        <dbReference type="ARBA" id="ARBA00023239"/>
    </source>
</evidence>
<keyword evidence="6" id="KW-0520">NAD</keyword>
<dbReference type="RefSeq" id="WP_267611345.1">
    <property type="nucleotide sequence ID" value="NZ_JAOVZQ010000001.1"/>
</dbReference>
<dbReference type="CDD" id="cd06558">
    <property type="entry name" value="crotonase-like"/>
    <property type="match status" value="1"/>
</dbReference>
<dbReference type="Pfam" id="PF02737">
    <property type="entry name" value="3HCDH_N"/>
    <property type="match status" value="1"/>
</dbReference>
<evidence type="ECO:0000256" key="5">
    <source>
        <dbReference type="ARBA" id="ARBA00023002"/>
    </source>
</evidence>
<dbReference type="Pfam" id="PF00378">
    <property type="entry name" value="ECH_1"/>
    <property type="match status" value="1"/>
</dbReference>
<dbReference type="InterPro" id="IPR029045">
    <property type="entry name" value="ClpP/crotonase-like_dom_sf"/>
</dbReference>
<feature type="domain" description="3-hydroxyacyl-CoA dehydrogenase NAD binding" evidence="12">
    <location>
        <begin position="328"/>
        <end position="507"/>
    </location>
</feature>
<comment type="catalytic activity">
    <reaction evidence="10">
        <text>a (3S)-3-hydroxyacyl-CoA + NAD(+) = a 3-oxoacyl-CoA + NADH + H(+)</text>
        <dbReference type="Rhea" id="RHEA:22432"/>
        <dbReference type="ChEBI" id="CHEBI:15378"/>
        <dbReference type="ChEBI" id="CHEBI:57318"/>
        <dbReference type="ChEBI" id="CHEBI:57540"/>
        <dbReference type="ChEBI" id="CHEBI:57945"/>
        <dbReference type="ChEBI" id="CHEBI:90726"/>
        <dbReference type="EC" id="1.1.1.35"/>
    </reaction>
</comment>